<reference evidence="8" key="1">
    <citation type="submission" date="2023-08" db="EMBL/GenBank/DDBJ databases">
        <title>A de novo genome assembly of Solanum verrucosum Schlechtendal, a Mexican diploid species geographically isolated from the other diploid A-genome species in potato relatives.</title>
        <authorList>
            <person name="Hosaka K."/>
        </authorList>
    </citation>
    <scope>NUCLEOTIDE SEQUENCE</scope>
    <source>
        <tissue evidence="8">Young leaves</tissue>
    </source>
</reference>
<evidence type="ECO:0000256" key="2">
    <source>
        <dbReference type="ARBA" id="ARBA00008070"/>
    </source>
</evidence>
<protein>
    <recommendedName>
        <fullName evidence="7">V-SNARE coiled-coil homology domain-containing protein</fullName>
    </recommendedName>
</protein>
<evidence type="ECO:0000313" key="9">
    <source>
        <dbReference type="Proteomes" id="UP001234989"/>
    </source>
</evidence>
<dbReference type="Pfam" id="PF14111">
    <property type="entry name" value="DUF4283"/>
    <property type="match status" value="1"/>
</dbReference>
<feature type="domain" description="V-SNARE coiled-coil homology" evidence="7">
    <location>
        <begin position="1936"/>
        <end position="2002"/>
    </location>
</feature>
<dbReference type="InterPro" id="IPR015943">
    <property type="entry name" value="WD40/YVTN_repeat-like_dom_sf"/>
</dbReference>
<evidence type="ECO:0000256" key="5">
    <source>
        <dbReference type="PROSITE-ProRule" id="PRU00290"/>
    </source>
</evidence>
<evidence type="ECO:0000313" key="8">
    <source>
        <dbReference type="EMBL" id="WMV44893.1"/>
    </source>
</evidence>
<dbReference type="Gene3D" id="2.130.10.10">
    <property type="entry name" value="YVTN repeat-like/Quinoprotein amine dehydrogenase"/>
    <property type="match status" value="2"/>
</dbReference>
<dbReference type="InterPro" id="IPR036322">
    <property type="entry name" value="WD40_repeat_dom_sf"/>
</dbReference>
<dbReference type="InterPro" id="IPR005135">
    <property type="entry name" value="Endo/exonuclease/phosphatase"/>
</dbReference>
<feature type="region of interest" description="Disordered" evidence="6">
    <location>
        <begin position="1622"/>
        <end position="1654"/>
    </location>
</feature>
<dbReference type="Proteomes" id="UP001234989">
    <property type="component" value="Chromosome 9"/>
</dbReference>
<evidence type="ECO:0000256" key="6">
    <source>
        <dbReference type="SAM" id="MobiDB-lite"/>
    </source>
</evidence>
<dbReference type="Pfam" id="PF03372">
    <property type="entry name" value="Exo_endo_phos"/>
    <property type="match status" value="1"/>
</dbReference>
<organism evidence="8 9">
    <name type="scientific">Solanum verrucosum</name>
    <dbReference type="NCBI Taxonomy" id="315347"/>
    <lineage>
        <taxon>Eukaryota</taxon>
        <taxon>Viridiplantae</taxon>
        <taxon>Streptophyta</taxon>
        <taxon>Embryophyta</taxon>
        <taxon>Tracheophyta</taxon>
        <taxon>Spermatophyta</taxon>
        <taxon>Magnoliopsida</taxon>
        <taxon>eudicotyledons</taxon>
        <taxon>Gunneridae</taxon>
        <taxon>Pentapetalae</taxon>
        <taxon>asterids</taxon>
        <taxon>lamiids</taxon>
        <taxon>Solanales</taxon>
        <taxon>Solanaceae</taxon>
        <taxon>Solanoideae</taxon>
        <taxon>Solaneae</taxon>
        <taxon>Solanum</taxon>
    </lineage>
</organism>
<dbReference type="GO" id="GO:0003824">
    <property type="term" value="F:catalytic activity"/>
    <property type="evidence" value="ECO:0007669"/>
    <property type="project" value="InterPro"/>
</dbReference>
<dbReference type="EMBL" id="CP133620">
    <property type="protein sequence ID" value="WMV44893.1"/>
    <property type="molecule type" value="Genomic_DNA"/>
</dbReference>
<feature type="compositionally biased region" description="Basic and acidic residues" evidence="6">
    <location>
        <begin position="1911"/>
        <end position="1926"/>
    </location>
</feature>
<keyword evidence="9" id="KW-1185">Reference proteome</keyword>
<dbReference type="PANTHER" id="PTHR10241">
    <property type="entry name" value="LETHAL 2 GIANT LARVAE PROTEIN"/>
    <property type="match status" value="1"/>
</dbReference>
<dbReference type="InterPro" id="IPR001680">
    <property type="entry name" value="WD40_rpt"/>
</dbReference>
<keyword evidence="4" id="KW-0963">Cytoplasm</keyword>
<evidence type="ECO:0000256" key="1">
    <source>
        <dbReference type="ARBA" id="ARBA00004496"/>
    </source>
</evidence>
<dbReference type="Gene3D" id="1.20.5.110">
    <property type="match status" value="1"/>
</dbReference>
<sequence>MDEDMIFFAMGFKSYDIARDESRAEMWYDWTERGRIMMSRASFSQKSMEWICSILKEASKVKGNNVRRWRRQEHVSHLFCARNFNNKGRYISIISIQGKSRAVLIVPEISFNAGWWDLATKIEKFIYYKANKTVNQNYKMVDKEIPYAETVRRSRWSSREINTAVIKERGDIIFINGGLNQPRNELLGKSLVGSFPTNGSEMATLSEVRRWASKNWNQAHGLNVYEMGNNCFLFEFTSINAAEHVLRRRWLWKNQGIRLQWWSPTIGAIQSRVAISQSWIRLVGLPLHLWSQNVFKAVGDFCGGWVKTEEETDLRNHLKWARILVKANGNSIPKEVKIAFEAERKELGLDPLAQQDCNLNEKQANITDWTSEPLLDEIQANYKNLAAPDREGDPVHLFHGDRDENFEFLADIRDDDAMSIIHIEERTTTETQTGNNMLLEHKGDGEGIIEDIIPLNSEEQDIEAALKLFMKIDGKREAIEKMVGAIVPTTPTEKIPRELKNLEPASNFVSYGKTQVFEWHLSSVYAPNSRDEREEVWGELGAVRSLFSGPWVVAGDFNVVRYPSEKKNCKRLNKAMEDFSDFIEDMELQNLPLEGGSFTWRKGDRQDIAARLDRFLISEEWEVSFRKINQSILPRVTSDHNPLLLECGNWEKQTSYFKFENWWLKTQDFNERIKDWWNSVTYVGRPDYILACKLKLLKIKLKEWSKTLHGNLGIQKQCTLNQLTDLDLIQDQRTLSEDESYLRTVLIVELEEIAKREEVAWRQRSRALWLKEGDRNSKYFHRIANCHKRYNNIDKLTINGANVTEPVEIKDGIIRFYQELYREAEVWRSQFNPRFQSMINEEDNITLQGQFEEQEIKNSVFSCAGDKAPGPVGFSMAFYIQCWEVIKEEVVAAIQNFHDQGYFEKSFNATFIALIPKKVGASELKDFRPIERGITWTMPRNTAEVLACWNRDGSQSGHKERWKIVPACICSFKIRAFLSASQMKIIFRIRNDDIRDKLGVTSVVDKMRKARLMWFGHVKRRCMDPVRRRERLPMVGIKRGRGRPMKYWGEVRKISLAFVQVWNLKSRSVACDLQWESNITAFSVINGSSFMYVGDEYGTISVLKFHVENRELLQLPYQILWSSLSAHVIIVKGDKDLHLKDGALNFKKNADSSSPDDVVQHQLEEKEITTLCWASTDGSILAAGYIDGDILLWKTSKSTASKGQEAGPFDNVVKLQLSSVEKRLPIIVLHWWANSKSRNNSDGHLLIYGGDEIGSDEVITILTLEWSSGIETLKCVGRVDLTLSGSFADTILLPTTGATSPDEKAVLFVLMSPGQLNLFDCSTLSDLVSKEEKKVSLSAKDFPVELPTVDPSMTVTKLTQLHSDGNLTELLQETPFFKKLSAATSSGASRWPLTGGVYNHTSRAETNRIQRVFIAGYQDGSVRMWDATHPVLLLLCVLDREVDTVKGVNTVISSASVSKIDFCFQTLRLAVGDASGLVRLYDFKHSDMGNFHVVTGTKSEVHELAQGQGPTCRAVLKLLDVRVRAIEFVNHGAKLAVGYENAKVAVLDMTSLSVLFLSDSASVGSSPLVTLIAKRFVHSDSNSKSPKQSELPENRMEELMFILTEDAKIYVIDGGNENNIPFSDVISKQPESSKDDATSNEPSQEMTTHDLSDTVPFLENDPSRKHFEESFILLCCKDSIRTYATKSVVHGDNKSVCKVKLDKPCCWTTTFVKDGKDGKACALLLLFQTGDIEIRSLPDLELLERASLMSVLSWNFKPNMDRAMSSMENGHITLANGSELAFVSLLASENDFRIPESLPSLHDEVLAAAADAAMKFSTQKKKQGGAPNILGTLVKGFKAGKTNHNMNFSQMSQSNFSHLEGVFMKNPLHPEPSPTKEVLEELELDIDDIEIDEPVPVASTSSHNTQNSKTGTEREKLLDSEGDDAKPRLRTREEIIAKYRKTGVQDASSAAGQARDKLLERQEKLERINRRTEELRSGAEDFASLANELVKVMENRNRKWWQI</sequence>
<comment type="subcellular location">
    <subcellularLocation>
        <location evidence="1">Cytoplasm</location>
    </subcellularLocation>
</comment>
<dbReference type="InterPro" id="IPR042855">
    <property type="entry name" value="V_SNARE_CC"/>
</dbReference>
<name>A0AAF0UFK4_SOLVR</name>
<dbReference type="SMART" id="SM00320">
    <property type="entry name" value="WD40"/>
    <property type="match status" value="4"/>
</dbReference>
<feature type="compositionally biased region" description="Polar residues" evidence="6">
    <location>
        <begin position="1898"/>
        <end position="1910"/>
    </location>
</feature>
<comment type="similarity">
    <text evidence="2">Belongs to the WD repeat L(2)GL family.</text>
</comment>
<dbReference type="SUPFAM" id="SSF50978">
    <property type="entry name" value="WD40 repeat-like"/>
    <property type="match status" value="1"/>
</dbReference>
<dbReference type="GO" id="GO:0006893">
    <property type="term" value="P:Golgi to plasma membrane transport"/>
    <property type="evidence" value="ECO:0007669"/>
    <property type="project" value="TreeGrafter"/>
</dbReference>
<dbReference type="SUPFAM" id="SSF58038">
    <property type="entry name" value="SNARE fusion complex"/>
    <property type="match status" value="1"/>
</dbReference>
<dbReference type="GO" id="GO:0005886">
    <property type="term" value="C:plasma membrane"/>
    <property type="evidence" value="ECO:0007669"/>
    <property type="project" value="TreeGrafter"/>
</dbReference>
<dbReference type="PANTHER" id="PTHR10241:SF25">
    <property type="entry name" value="TOMOSYN, ISOFORM C"/>
    <property type="match status" value="1"/>
</dbReference>
<proteinExistence type="inferred from homology"/>
<dbReference type="InterPro" id="IPR036691">
    <property type="entry name" value="Endo/exonu/phosph_ase_sf"/>
</dbReference>
<keyword evidence="3" id="KW-0268">Exocytosis</keyword>
<evidence type="ECO:0000256" key="3">
    <source>
        <dbReference type="ARBA" id="ARBA00022483"/>
    </source>
</evidence>
<dbReference type="GO" id="GO:0045159">
    <property type="term" value="F:myosin II binding"/>
    <property type="evidence" value="ECO:0007669"/>
    <property type="project" value="TreeGrafter"/>
</dbReference>
<accession>A0AAF0UFK4</accession>
<dbReference type="InterPro" id="IPR025558">
    <property type="entry name" value="DUF4283"/>
</dbReference>
<feature type="region of interest" description="Disordered" evidence="6">
    <location>
        <begin position="1893"/>
        <end position="1926"/>
    </location>
</feature>
<dbReference type="GO" id="GO:0006887">
    <property type="term" value="P:exocytosis"/>
    <property type="evidence" value="ECO:0007669"/>
    <property type="project" value="UniProtKB-KW"/>
</dbReference>
<evidence type="ECO:0000259" key="7">
    <source>
        <dbReference type="PROSITE" id="PS50892"/>
    </source>
</evidence>
<dbReference type="SUPFAM" id="SSF56219">
    <property type="entry name" value="DNase I-like"/>
    <property type="match status" value="1"/>
</dbReference>
<dbReference type="GO" id="GO:0005737">
    <property type="term" value="C:cytoplasm"/>
    <property type="evidence" value="ECO:0007669"/>
    <property type="project" value="UniProtKB-SubCell"/>
</dbReference>
<dbReference type="GO" id="GO:0005096">
    <property type="term" value="F:GTPase activator activity"/>
    <property type="evidence" value="ECO:0007669"/>
    <property type="project" value="TreeGrafter"/>
</dbReference>
<evidence type="ECO:0000256" key="4">
    <source>
        <dbReference type="ARBA" id="ARBA00022490"/>
    </source>
</evidence>
<dbReference type="Gene3D" id="3.60.10.10">
    <property type="entry name" value="Endonuclease/exonuclease/phosphatase"/>
    <property type="match status" value="1"/>
</dbReference>
<gene>
    <name evidence="8" type="ORF">MTR67_038278</name>
</gene>
<dbReference type="PROSITE" id="PS50892">
    <property type="entry name" value="V_SNARE"/>
    <property type="match status" value="1"/>
</dbReference>
<keyword evidence="5" id="KW-0175">Coiled coil</keyword>
<dbReference type="GO" id="GO:0019905">
    <property type="term" value="F:syntaxin binding"/>
    <property type="evidence" value="ECO:0007669"/>
    <property type="project" value="TreeGrafter"/>
</dbReference>
<dbReference type="CDD" id="cd15873">
    <property type="entry name" value="R-SNARE_STXBP5_6"/>
    <property type="match status" value="1"/>
</dbReference>